<proteinExistence type="predicted"/>
<keyword evidence="2" id="KW-1185">Reference proteome</keyword>
<dbReference type="EMBL" id="JABSTV010001250">
    <property type="protein sequence ID" value="KAH7955891.1"/>
    <property type="molecule type" value="Genomic_DNA"/>
</dbReference>
<dbReference type="AlphaFoldDB" id="A0A9D4PUD5"/>
<gene>
    <name evidence="1" type="ORF">HPB52_004865</name>
</gene>
<reference evidence="1" key="2">
    <citation type="submission" date="2021-09" db="EMBL/GenBank/DDBJ databases">
        <authorList>
            <person name="Jia N."/>
            <person name="Wang J."/>
            <person name="Shi W."/>
            <person name="Du L."/>
            <person name="Sun Y."/>
            <person name="Zhan W."/>
            <person name="Jiang J."/>
            <person name="Wang Q."/>
            <person name="Zhang B."/>
            <person name="Ji P."/>
            <person name="Sakyi L.B."/>
            <person name="Cui X."/>
            <person name="Yuan T."/>
            <person name="Jiang B."/>
            <person name="Yang W."/>
            <person name="Lam T.T.-Y."/>
            <person name="Chang Q."/>
            <person name="Ding S."/>
            <person name="Wang X."/>
            <person name="Zhu J."/>
            <person name="Ruan X."/>
            <person name="Zhao L."/>
            <person name="Wei J."/>
            <person name="Que T."/>
            <person name="Du C."/>
            <person name="Cheng J."/>
            <person name="Dai P."/>
            <person name="Han X."/>
            <person name="Huang E."/>
            <person name="Gao Y."/>
            <person name="Liu J."/>
            <person name="Shao H."/>
            <person name="Ye R."/>
            <person name="Li L."/>
            <person name="Wei W."/>
            <person name="Wang X."/>
            <person name="Wang C."/>
            <person name="Huo Q."/>
            <person name="Li W."/>
            <person name="Guo W."/>
            <person name="Chen H."/>
            <person name="Chen S."/>
            <person name="Zhou L."/>
            <person name="Zhou L."/>
            <person name="Ni X."/>
            <person name="Tian J."/>
            <person name="Zhou Y."/>
            <person name="Sheng Y."/>
            <person name="Liu T."/>
            <person name="Pan Y."/>
            <person name="Xia L."/>
            <person name="Li J."/>
            <person name="Zhao F."/>
            <person name="Cao W."/>
        </authorList>
    </citation>
    <scope>NUCLEOTIDE SEQUENCE</scope>
    <source>
        <strain evidence="1">Rsan-2018</strain>
        <tissue evidence="1">Larvae</tissue>
    </source>
</reference>
<reference evidence="1" key="1">
    <citation type="journal article" date="2020" name="Cell">
        <title>Large-Scale Comparative Analyses of Tick Genomes Elucidate Their Genetic Diversity and Vector Capacities.</title>
        <authorList>
            <consortium name="Tick Genome and Microbiome Consortium (TIGMIC)"/>
            <person name="Jia N."/>
            <person name="Wang J."/>
            <person name="Shi W."/>
            <person name="Du L."/>
            <person name="Sun Y."/>
            <person name="Zhan W."/>
            <person name="Jiang J.F."/>
            <person name="Wang Q."/>
            <person name="Zhang B."/>
            <person name="Ji P."/>
            <person name="Bell-Sakyi L."/>
            <person name="Cui X.M."/>
            <person name="Yuan T.T."/>
            <person name="Jiang B.G."/>
            <person name="Yang W.F."/>
            <person name="Lam T.T."/>
            <person name="Chang Q.C."/>
            <person name="Ding S.J."/>
            <person name="Wang X.J."/>
            <person name="Zhu J.G."/>
            <person name="Ruan X.D."/>
            <person name="Zhao L."/>
            <person name="Wei J.T."/>
            <person name="Ye R.Z."/>
            <person name="Que T.C."/>
            <person name="Du C.H."/>
            <person name="Zhou Y.H."/>
            <person name="Cheng J.X."/>
            <person name="Dai P.F."/>
            <person name="Guo W.B."/>
            <person name="Han X.H."/>
            <person name="Huang E.J."/>
            <person name="Li L.F."/>
            <person name="Wei W."/>
            <person name="Gao Y.C."/>
            <person name="Liu J.Z."/>
            <person name="Shao H.Z."/>
            <person name="Wang X."/>
            <person name="Wang C.C."/>
            <person name="Yang T.C."/>
            <person name="Huo Q.B."/>
            <person name="Li W."/>
            <person name="Chen H.Y."/>
            <person name="Chen S.E."/>
            <person name="Zhou L.G."/>
            <person name="Ni X.B."/>
            <person name="Tian J.H."/>
            <person name="Sheng Y."/>
            <person name="Liu T."/>
            <person name="Pan Y.S."/>
            <person name="Xia L.Y."/>
            <person name="Li J."/>
            <person name="Zhao F."/>
            <person name="Cao W.C."/>
        </authorList>
    </citation>
    <scope>NUCLEOTIDE SEQUENCE</scope>
    <source>
        <strain evidence="1">Rsan-2018</strain>
    </source>
</reference>
<dbReference type="Proteomes" id="UP000821837">
    <property type="component" value="Unassembled WGS sequence"/>
</dbReference>
<organism evidence="1 2">
    <name type="scientific">Rhipicephalus sanguineus</name>
    <name type="common">Brown dog tick</name>
    <name type="synonym">Ixodes sanguineus</name>
    <dbReference type="NCBI Taxonomy" id="34632"/>
    <lineage>
        <taxon>Eukaryota</taxon>
        <taxon>Metazoa</taxon>
        <taxon>Ecdysozoa</taxon>
        <taxon>Arthropoda</taxon>
        <taxon>Chelicerata</taxon>
        <taxon>Arachnida</taxon>
        <taxon>Acari</taxon>
        <taxon>Parasitiformes</taxon>
        <taxon>Ixodida</taxon>
        <taxon>Ixodoidea</taxon>
        <taxon>Ixodidae</taxon>
        <taxon>Rhipicephalinae</taxon>
        <taxon>Rhipicephalus</taxon>
        <taxon>Rhipicephalus</taxon>
    </lineage>
</organism>
<protein>
    <submittedName>
        <fullName evidence="1">Uncharacterized protein</fullName>
    </submittedName>
</protein>
<sequence>MALPRITGRQMQRSNVPSATPEEYYRRNVYLPLLADFENQLRDWFDAHKKVVVGLNMLLPKFCASASLSDIDDAVQFYLGDIPSANVIEAEFTLWPTFYPGDFTRVDVDPGTDFFHTEKAEELPSKSYCYEAFCMSMPWRQPRDEETKKKLECGARCWQPFASIENFK</sequence>
<accession>A0A9D4PUD5</accession>
<name>A0A9D4PUD5_RHISA</name>
<evidence type="ECO:0000313" key="1">
    <source>
        <dbReference type="EMBL" id="KAH7955891.1"/>
    </source>
</evidence>
<comment type="caution">
    <text evidence="1">The sequence shown here is derived from an EMBL/GenBank/DDBJ whole genome shotgun (WGS) entry which is preliminary data.</text>
</comment>
<evidence type="ECO:0000313" key="2">
    <source>
        <dbReference type="Proteomes" id="UP000821837"/>
    </source>
</evidence>